<accession>A0ABW7UXY9</accession>
<evidence type="ECO:0000313" key="8">
    <source>
        <dbReference type="EMBL" id="MFI1966482.1"/>
    </source>
</evidence>
<feature type="transmembrane region" description="Helical" evidence="7">
    <location>
        <begin position="404"/>
        <end position="423"/>
    </location>
</feature>
<feature type="transmembrane region" description="Helical" evidence="7">
    <location>
        <begin position="338"/>
        <end position="360"/>
    </location>
</feature>
<keyword evidence="5 7" id="KW-0472">Membrane</keyword>
<dbReference type="InterPro" id="IPR011701">
    <property type="entry name" value="MFS"/>
</dbReference>
<evidence type="ECO:0000256" key="7">
    <source>
        <dbReference type="SAM" id="Phobius"/>
    </source>
</evidence>
<comment type="caution">
    <text evidence="8">The sequence shown here is derived from an EMBL/GenBank/DDBJ whole genome shotgun (WGS) entry which is preliminary data.</text>
</comment>
<dbReference type="PANTHER" id="PTHR23513">
    <property type="entry name" value="INTEGRAL MEMBRANE EFFLUX PROTEIN-RELATED"/>
    <property type="match status" value="1"/>
</dbReference>
<feature type="transmembrane region" description="Helical" evidence="7">
    <location>
        <begin position="192"/>
        <end position="209"/>
    </location>
</feature>
<sequence length="437" mass="46136">MSTETTPQRPPADSGPEERHDSGSLWRNTDFLKLWTGETVSLLGTYVTQLALPLIAITLLDATPGQVGTLSAVQFLPVLLITVFVGRWVDRYRRRPLLIAANLARAAALAVVPACWWADGLTMPVLYGVALTVGTFSALFDVAYLSYLPSLVPRHHLVAANSRLQGSYAVAQVGGPGLGGLLIRLVGGPFALITNVVSYLFSAVMLLLIRTPEPATAPDGEKTGSEAGLWPSLSLGFTFIWRDRVLRVLTAKGAWFNLCEQALLTVFLVHAVRELGLSAGPLGLCIGLGSLGAVIGTVLARCFGRALGVPGTLFASMACGCAAPALILLARGAALADLALITTAFAVFSIGFTVFNVYFVTLRQTRTPQDRLGRVTAAYRTVAFGTFPVGAWAGGWLAGQLGPYAALAAVCGAFAAGWLVFLATSLRVLRPVTVPLE</sequence>
<dbReference type="CDD" id="cd06173">
    <property type="entry name" value="MFS_MefA_like"/>
    <property type="match status" value="1"/>
</dbReference>
<keyword evidence="4 7" id="KW-1133">Transmembrane helix</keyword>
<dbReference type="Gene3D" id="1.20.1250.20">
    <property type="entry name" value="MFS general substrate transporter like domains"/>
    <property type="match status" value="1"/>
</dbReference>
<evidence type="ECO:0000313" key="9">
    <source>
        <dbReference type="Proteomes" id="UP001611548"/>
    </source>
</evidence>
<protein>
    <submittedName>
        <fullName evidence="8">MFS transporter</fullName>
    </submittedName>
</protein>
<dbReference type="PANTHER" id="PTHR23513:SF6">
    <property type="entry name" value="MAJOR FACILITATOR SUPERFAMILY ASSOCIATED DOMAIN-CONTAINING PROTEIN"/>
    <property type="match status" value="1"/>
</dbReference>
<keyword evidence="2" id="KW-1003">Cell membrane</keyword>
<feature type="transmembrane region" description="Helical" evidence="7">
    <location>
        <begin position="66"/>
        <end position="85"/>
    </location>
</feature>
<organism evidence="8 9">
    <name type="scientific">Streptomyces pathocidini</name>
    <dbReference type="NCBI Taxonomy" id="1650571"/>
    <lineage>
        <taxon>Bacteria</taxon>
        <taxon>Bacillati</taxon>
        <taxon>Actinomycetota</taxon>
        <taxon>Actinomycetes</taxon>
        <taxon>Kitasatosporales</taxon>
        <taxon>Streptomycetaceae</taxon>
        <taxon>Streptomyces</taxon>
    </lineage>
</organism>
<gene>
    <name evidence="8" type="ORF">ACH429_20625</name>
</gene>
<name>A0ABW7UXY9_9ACTN</name>
<feature type="transmembrane region" description="Helical" evidence="7">
    <location>
        <begin position="312"/>
        <end position="332"/>
    </location>
</feature>
<dbReference type="RefSeq" id="WP_055473508.1">
    <property type="nucleotide sequence ID" value="NZ_JBIRWE010000009.1"/>
</dbReference>
<proteinExistence type="predicted"/>
<evidence type="ECO:0000256" key="4">
    <source>
        <dbReference type="ARBA" id="ARBA00022989"/>
    </source>
</evidence>
<dbReference type="SUPFAM" id="SSF103473">
    <property type="entry name" value="MFS general substrate transporter"/>
    <property type="match status" value="1"/>
</dbReference>
<evidence type="ECO:0000256" key="2">
    <source>
        <dbReference type="ARBA" id="ARBA00022475"/>
    </source>
</evidence>
<feature type="transmembrane region" description="Helical" evidence="7">
    <location>
        <begin position="40"/>
        <end position="60"/>
    </location>
</feature>
<dbReference type="Pfam" id="PF07690">
    <property type="entry name" value="MFS_1"/>
    <property type="match status" value="1"/>
</dbReference>
<dbReference type="Proteomes" id="UP001611548">
    <property type="component" value="Unassembled WGS sequence"/>
</dbReference>
<evidence type="ECO:0000256" key="3">
    <source>
        <dbReference type="ARBA" id="ARBA00022692"/>
    </source>
</evidence>
<dbReference type="InterPro" id="IPR036259">
    <property type="entry name" value="MFS_trans_sf"/>
</dbReference>
<evidence type="ECO:0000256" key="5">
    <source>
        <dbReference type="ARBA" id="ARBA00023136"/>
    </source>
</evidence>
<evidence type="ECO:0000256" key="6">
    <source>
        <dbReference type="SAM" id="MobiDB-lite"/>
    </source>
</evidence>
<comment type="subcellular location">
    <subcellularLocation>
        <location evidence="1">Cell membrane</location>
        <topology evidence="1">Multi-pass membrane protein</topology>
    </subcellularLocation>
</comment>
<feature type="region of interest" description="Disordered" evidence="6">
    <location>
        <begin position="1"/>
        <end position="24"/>
    </location>
</feature>
<feature type="transmembrane region" description="Helical" evidence="7">
    <location>
        <begin position="97"/>
        <end position="119"/>
    </location>
</feature>
<evidence type="ECO:0000256" key="1">
    <source>
        <dbReference type="ARBA" id="ARBA00004651"/>
    </source>
</evidence>
<dbReference type="EMBL" id="JBIRWE010000009">
    <property type="protein sequence ID" value="MFI1966482.1"/>
    <property type="molecule type" value="Genomic_DNA"/>
</dbReference>
<reference evidence="8 9" key="1">
    <citation type="submission" date="2024-10" db="EMBL/GenBank/DDBJ databases">
        <title>The Natural Products Discovery Center: Release of the First 8490 Sequenced Strains for Exploring Actinobacteria Biosynthetic Diversity.</title>
        <authorList>
            <person name="Kalkreuter E."/>
            <person name="Kautsar S.A."/>
            <person name="Yang D."/>
            <person name="Bader C.D."/>
            <person name="Teijaro C.N."/>
            <person name="Fluegel L."/>
            <person name="Davis C.M."/>
            <person name="Simpson J.R."/>
            <person name="Lauterbach L."/>
            <person name="Steele A.D."/>
            <person name="Gui C."/>
            <person name="Meng S."/>
            <person name="Li G."/>
            <person name="Viehrig K."/>
            <person name="Ye F."/>
            <person name="Su P."/>
            <person name="Kiefer A.F."/>
            <person name="Nichols A."/>
            <person name="Cepeda A.J."/>
            <person name="Yan W."/>
            <person name="Fan B."/>
            <person name="Jiang Y."/>
            <person name="Adhikari A."/>
            <person name="Zheng C.-J."/>
            <person name="Schuster L."/>
            <person name="Cowan T.M."/>
            <person name="Smanski M.J."/>
            <person name="Chevrette M.G."/>
            <person name="De Carvalho L.P.S."/>
            <person name="Shen B."/>
        </authorList>
    </citation>
    <scope>NUCLEOTIDE SEQUENCE [LARGE SCALE GENOMIC DNA]</scope>
    <source>
        <strain evidence="8 9">NPDC020327</strain>
    </source>
</reference>
<keyword evidence="9" id="KW-1185">Reference proteome</keyword>
<keyword evidence="3 7" id="KW-0812">Transmembrane</keyword>
<feature type="transmembrane region" description="Helical" evidence="7">
    <location>
        <begin position="125"/>
        <end position="147"/>
    </location>
</feature>
<feature type="transmembrane region" description="Helical" evidence="7">
    <location>
        <begin position="381"/>
        <end position="398"/>
    </location>
</feature>
<feature type="transmembrane region" description="Helical" evidence="7">
    <location>
        <begin position="278"/>
        <end position="300"/>
    </location>
</feature>